<keyword evidence="2 5" id="KW-0238">DNA-binding</keyword>
<keyword evidence="6" id="KW-1185">Reference proteome</keyword>
<dbReference type="EMBL" id="JACJVQ010000020">
    <property type="protein sequence ID" value="MBB6637233.1"/>
    <property type="molecule type" value="Genomic_DNA"/>
</dbReference>
<protein>
    <submittedName>
        <fullName evidence="5">LacI family DNA-binding transcriptional regulator</fullName>
    </submittedName>
</protein>
<dbReference type="GO" id="GO:0003700">
    <property type="term" value="F:DNA-binding transcription factor activity"/>
    <property type="evidence" value="ECO:0007669"/>
    <property type="project" value="TreeGrafter"/>
</dbReference>
<keyword evidence="1" id="KW-0805">Transcription regulation</keyword>
<dbReference type="Pfam" id="PF00356">
    <property type="entry name" value="LacI"/>
    <property type="match status" value="1"/>
</dbReference>
<dbReference type="AlphaFoldDB" id="A0A841SYD2"/>
<dbReference type="SUPFAM" id="SSF47413">
    <property type="entry name" value="lambda repressor-like DNA-binding domains"/>
    <property type="match status" value="1"/>
</dbReference>
<accession>A0A841SYD2</accession>
<comment type="caution">
    <text evidence="5">The sequence shown here is derived from an EMBL/GenBank/DDBJ whole genome shotgun (WGS) entry which is preliminary data.</text>
</comment>
<keyword evidence="3" id="KW-0804">Transcription</keyword>
<organism evidence="5 6">
    <name type="scientific">Cohnella thailandensis</name>
    <dbReference type="NCBI Taxonomy" id="557557"/>
    <lineage>
        <taxon>Bacteria</taxon>
        <taxon>Bacillati</taxon>
        <taxon>Bacillota</taxon>
        <taxon>Bacilli</taxon>
        <taxon>Bacillales</taxon>
        <taxon>Paenibacillaceae</taxon>
        <taxon>Cohnella</taxon>
    </lineage>
</organism>
<dbReference type="InterPro" id="IPR001761">
    <property type="entry name" value="Peripla_BP/Lac1_sug-bd_dom"/>
</dbReference>
<dbReference type="Gene3D" id="3.40.50.2300">
    <property type="match status" value="2"/>
</dbReference>
<dbReference type="SMART" id="SM00354">
    <property type="entry name" value="HTH_LACI"/>
    <property type="match status" value="1"/>
</dbReference>
<dbReference type="SUPFAM" id="SSF53822">
    <property type="entry name" value="Periplasmic binding protein-like I"/>
    <property type="match status" value="1"/>
</dbReference>
<dbReference type="Gene3D" id="1.10.260.40">
    <property type="entry name" value="lambda repressor-like DNA-binding domains"/>
    <property type="match status" value="1"/>
</dbReference>
<dbReference type="InterPro" id="IPR000843">
    <property type="entry name" value="HTH_LacI"/>
</dbReference>
<dbReference type="PROSITE" id="PS50932">
    <property type="entry name" value="HTH_LACI_2"/>
    <property type="match status" value="1"/>
</dbReference>
<dbReference type="GO" id="GO:0000976">
    <property type="term" value="F:transcription cis-regulatory region binding"/>
    <property type="evidence" value="ECO:0007669"/>
    <property type="project" value="TreeGrafter"/>
</dbReference>
<evidence type="ECO:0000256" key="1">
    <source>
        <dbReference type="ARBA" id="ARBA00023015"/>
    </source>
</evidence>
<evidence type="ECO:0000259" key="4">
    <source>
        <dbReference type="PROSITE" id="PS50932"/>
    </source>
</evidence>
<evidence type="ECO:0000256" key="2">
    <source>
        <dbReference type="ARBA" id="ARBA00023125"/>
    </source>
</evidence>
<reference evidence="5 6" key="1">
    <citation type="submission" date="2020-08" db="EMBL/GenBank/DDBJ databases">
        <title>Cohnella phylogeny.</title>
        <authorList>
            <person name="Dunlap C."/>
        </authorList>
    </citation>
    <scope>NUCLEOTIDE SEQUENCE [LARGE SCALE GENOMIC DNA]</scope>
    <source>
        <strain evidence="5 6">DSM 25241</strain>
    </source>
</reference>
<evidence type="ECO:0000313" key="6">
    <source>
        <dbReference type="Proteomes" id="UP000535838"/>
    </source>
</evidence>
<dbReference type="InterPro" id="IPR028082">
    <property type="entry name" value="Peripla_BP_I"/>
</dbReference>
<gene>
    <name evidence="5" type="ORF">H7B67_24160</name>
</gene>
<dbReference type="PRINTS" id="PR00036">
    <property type="entry name" value="HTHLACI"/>
</dbReference>
<dbReference type="PANTHER" id="PTHR30146:SF149">
    <property type="entry name" value="HTH-TYPE TRANSCRIPTIONAL REGULATOR EBGR"/>
    <property type="match status" value="1"/>
</dbReference>
<dbReference type="Pfam" id="PF00532">
    <property type="entry name" value="Peripla_BP_1"/>
    <property type="match status" value="1"/>
</dbReference>
<feature type="domain" description="HTH lacI-type" evidence="4">
    <location>
        <begin position="4"/>
        <end position="58"/>
    </location>
</feature>
<dbReference type="Proteomes" id="UP000535838">
    <property type="component" value="Unassembled WGS sequence"/>
</dbReference>
<name>A0A841SYD2_9BACL</name>
<dbReference type="CDD" id="cd19975">
    <property type="entry name" value="PBP1_CcpA-like"/>
    <property type="match status" value="1"/>
</dbReference>
<dbReference type="RefSeq" id="WP_185122437.1">
    <property type="nucleotide sequence ID" value="NZ_JACJVQ010000020.1"/>
</dbReference>
<proteinExistence type="predicted"/>
<dbReference type="InterPro" id="IPR010982">
    <property type="entry name" value="Lambda_DNA-bd_dom_sf"/>
</dbReference>
<evidence type="ECO:0000256" key="3">
    <source>
        <dbReference type="ARBA" id="ARBA00023163"/>
    </source>
</evidence>
<dbReference type="PANTHER" id="PTHR30146">
    <property type="entry name" value="LACI-RELATED TRANSCRIPTIONAL REPRESSOR"/>
    <property type="match status" value="1"/>
</dbReference>
<dbReference type="PROSITE" id="PS00356">
    <property type="entry name" value="HTH_LACI_1"/>
    <property type="match status" value="1"/>
</dbReference>
<dbReference type="CDD" id="cd01392">
    <property type="entry name" value="HTH_LacI"/>
    <property type="match status" value="1"/>
</dbReference>
<evidence type="ECO:0000313" key="5">
    <source>
        <dbReference type="EMBL" id="MBB6637233.1"/>
    </source>
</evidence>
<sequence length="337" mass="38278">MTKPTIRDVARLANVSISTVSRVMNAPNTVIRSKQERVLNAIDELKYKPNALARGLIYKKTNTLGVVIPDIRNSYYADIIRGMEDASKKLGYNLIICNTDHDRNRLFSYLSNFDERQVDGILFTSEPITPDYHKELKRLRKPVVLVSTHSLDYELPSVRINDEEAAYDAAKHLIESGHRSIGWIGFDLSDSIAGLPRYQGYIRAHRDFGLSIRQENIHLVSLWSDDSLDAAHRLFLQNPDLTAVFTASDELAIGLLCYLNERGIPVPEQVSVIGFDNIRMSRFTIPKLTTVAQPMYEIGYRSVEKLHARIEGAEDPILREYLPHELVLRSSTRALVE</sequence>